<dbReference type="OrthoDB" id="9795117at2"/>
<name>E1SSJ9_FERBD</name>
<dbReference type="PANTHER" id="PTHR37526:SF1">
    <property type="entry name" value="PROTEIN TUSB"/>
    <property type="match status" value="1"/>
</dbReference>
<reference evidence="1 2" key="1">
    <citation type="journal article" date="2010" name="Stand. Genomic Sci.">
        <title>Complete genome sequence of Ferrimonas balearica type strain (PAT).</title>
        <authorList>
            <person name="Nolan M."/>
            <person name="Sikorski J."/>
            <person name="Davenport K."/>
            <person name="Lucas S."/>
            <person name="Glavina Del Rio T."/>
            <person name="Tice H."/>
            <person name="Cheng J."/>
            <person name="Goodwin L."/>
            <person name="Pitluck S."/>
            <person name="Liolios K."/>
            <person name="Ivanova N."/>
            <person name="Mavromatis K."/>
            <person name="Ovchinnikova G."/>
            <person name="Pati A."/>
            <person name="Chen A."/>
            <person name="Palaniappan K."/>
            <person name="Land M."/>
            <person name="Hauser L."/>
            <person name="Chang Y."/>
            <person name="Jeffries C."/>
            <person name="Tapia R."/>
            <person name="Brettin T."/>
            <person name="Detter J."/>
            <person name="Han C."/>
            <person name="Yasawong M."/>
            <person name="Rohde M."/>
            <person name="Tindall B."/>
            <person name="Goker M."/>
            <person name="Woyke T."/>
            <person name="Bristow J."/>
            <person name="Eisen J."/>
            <person name="Markowitz V."/>
            <person name="Hugenholtz P."/>
            <person name="Kyrpides N."/>
            <person name="Klenk H."/>
            <person name="Lapidus A."/>
        </authorList>
    </citation>
    <scope>NUCLEOTIDE SEQUENCE [LARGE SCALE GENOMIC DNA]</scope>
    <source>
        <strain evidence="2">DSM 9799 / CCM 4581 / KCTC 23876 / PAT</strain>
    </source>
</reference>
<dbReference type="Pfam" id="PF04077">
    <property type="entry name" value="DsrH"/>
    <property type="match status" value="1"/>
</dbReference>
<dbReference type="STRING" id="550540.Fbal_1825"/>
<gene>
    <name evidence="1" type="ordered locus">Fbal_1825</name>
</gene>
<dbReference type="InterPro" id="IPR007215">
    <property type="entry name" value="Sulphur_relay_TusB/DsrH"/>
</dbReference>
<evidence type="ECO:0000313" key="2">
    <source>
        <dbReference type="Proteomes" id="UP000006683"/>
    </source>
</evidence>
<dbReference type="PANTHER" id="PTHR37526">
    <property type="entry name" value="PROTEIN TUSB"/>
    <property type="match status" value="1"/>
</dbReference>
<accession>E1SSJ9</accession>
<dbReference type="KEGG" id="fbl:Fbal_1825"/>
<dbReference type="NCBIfam" id="TIGR03011">
    <property type="entry name" value="sulf_tusB_dsrH"/>
    <property type="match status" value="1"/>
</dbReference>
<dbReference type="SUPFAM" id="SSF75169">
    <property type="entry name" value="DsrEFH-like"/>
    <property type="match status" value="1"/>
</dbReference>
<dbReference type="AlphaFoldDB" id="E1SSJ9"/>
<dbReference type="HOGENOM" id="CLU_166087_4_0_6"/>
<dbReference type="EMBL" id="CP002209">
    <property type="protein sequence ID" value="ADN76028.1"/>
    <property type="molecule type" value="Genomic_DNA"/>
</dbReference>
<dbReference type="GO" id="GO:0002143">
    <property type="term" value="P:tRNA wobble position uridine thiolation"/>
    <property type="evidence" value="ECO:0007669"/>
    <property type="project" value="InterPro"/>
</dbReference>
<dbReference type="GO" id="GO:1990228">
    <property type="term" value="C:sulfurtransferase complex"/>
    <property type="evidence" value="ECO:0007669"/>
    <property type="project" value="TreeGrafter"/>
</dbReference>
<dbReference type="Gene3D" id="3.40.1260.10">
    <property type="entry name" value="DsrEFH-like"/>
    <property type="match status" value="1"/>
</dbReference>
<proteinExistence type="predicted"/>
<organism evidence="1 2">
    <name type="scientific">Ferrimonas balearica (strain DSM 9799 / CCM 4581 / KCTC 23876 / PAT)</name>
    <dbReference type="NCBI Taxonomy" id="550540"/>
    <lineage>
        <taxon>Bacteria</taxon>
        <taxon>Pseudomonadati</taxon>
        <taxon>Pseudomonadota</taxon>
        <taxon>Gammaproteobacteria</taxon>
        <taxon>Alteromonadales</taxon>
        <taxon>Ferrimonadaceae</taxon>
        <taxon>Ferrimonas</taxon>
    </lineage>
</organism>
<dbReference type="RefSeq" id="WP_013345334.1">
    <property type="nucleotide sequence ID" value="NC_014541.1"/>
</dbReference>
<dbReference type="Proteomes" id="UP000006683">
    <property type="component" value="Chromosome"/>
</dbReference>
<dbReference type="eggNOG" id="COG2168">
    <property type="taxonomic scope" value="Bacteria"/>
</dbReference>
<dbReference type="GeneID" id="67182027"/>
<keyword evidence="2" id="KW-1185">Reference proteome</keyword>
<protein>
    <submittedName>
        <fullName evidence="1">Sulfur relay protein TusB/DsrH</fullName>
    </submittedName>
</protein>
<sequence>MTVLHTLSRLAGSPAALADTLAYLTPGSALMLYQDAVAMAAQPRFAEVLAPYSLFLLGPDLQARGLTAVLPATTVDYPGFVALTLQYDNVQAW</sequence>
<evidence type="ECO:0000313" key="1">
    <source>
        <dbReference type="EMBL" id="ADN76028.1"/>
    </source>
</evidence>
<dbReference type="InterPro" id="IPR027396">
    <property type="entry name" value="DsrEFH-like"/>
</dbReference>